<dbReference type="InterPro" id="IPR036388">
    <property type="entry name" value="WH-like_DNA-bd_sf"/>
</dbReference>
<evidence type="ECO:0000259" key="1">
    <source>
        <dbReference type="PROSITE" id="PS50995"/>
    </source>
</evidence>
<organism evidence="2 3">
    <name type="scientific">Actinoplanes couchii</name>
    <dbReference type="NCBI Taxonomy" id="403638"/>
    <lineage>
        <taxon>Bacteria</taxon>
        <taxon>Bacillati</taxon>
        <taxon>Actinomycetota</taxon>
        <taxon>Actinomycetes</taxon>
        <taxon>Micromonosporales</taxon>
        <taxon>Micromonosporaceae</taxon>
        <taxon>Actinoplanes</taxon>
    </lineage>
</organism>
<comment type="caution">
    <text evidence="2">The sequence shown here is derived from an EMBL/GenBank/DDBJ whole genome shotgun (WGS) entry which is preliminary data.</text>
</comment>
<proteinExistence type="predicted"/>
<keyword evidence="3" id="KW-1185">Reference proteome</keyword>
<dbReference type="Proteomes" id="UP000612282">
    <property type="component" value="Unassembled WGS sequence"/>
</dbReference>
<evidence type="ECO:0000313" key="2">
    <source>
        <dbReference type="EMBL" id="GID58861.1"/>
    </source>
</evidence>
<dbReference type="EMBL" id="BOMG01000092">
    <property type="protein sequence ID" value="GID58861.1"/>
    <property type="molecule type" value="Genomic_DNA"/>
</dbReference>
<dbReference type="PANTHER" id="PTHR33164">
    <property type="entry name" value="TRANSCRIPTIONAL REGULATOR, MARR FAMILY"/>
    <property type="match status" value="1"/>
</dbReference>
<dbReference type="RefSeq" id="WP_203804186.1">
    <property type="nucleotide sequence ID" value="NZ_BAAAQE010000093.1"/>
</dbReference>
<sequence>MSTIARVGPVTQARLISELHSDKSVMLRAVDDLERLVLATREPVPNDRRARVVVLTDAGRDRLAAATEIADRVTAGTTATG</sequence>
<dbReference type="SUPFAM" id="SSF46785">
    <property type="entry name" value="Winged helix' DNA-binding domain"/>
    <property type="match status" value="1"/>
</dbReference>
<dbReference type="PANTHER" id="PTHR33164:SF99">
    <property type="entry name" value="MARR FAMILY REGULATORY PROTEIN"/>
    <property type="match status" value="1"/>
</dbReference>
<reference evidence="2 3" key="1">
    <citation type="submission" date="2021-01" db="EMBL/GenBank/DDBJ databases">
        <title>Whole genome shotgun sequence of Actinoplanes couchii NBRC 106145.</title>
        <authorList>
            <person name="Komaki H."/>
            <person name="Tamura T."/>
        </authorList>
    </citation>
    <scope>NUCLEOTIDE SEQUENCE [LARGE SCALE GENOMIC DNA]</scope>
    <source>
        <strain evidence="2 3">NBRC 106145</strain>
    </source>
</reference>
<dbReference type="InterPro" id="IPR039422">
    <property type="entry name" value="MarR/SlyA-like"/>
</dbReference>
<dbReference type="Gene3D" id="1.10.10.10">
    <property type="entry name" value="Winged helix-like DNA-binding domain superfamily/Winged helix DNA-binding domain"/>
    <property type="match status" value="1"/>
</dbReference>
<dbReference type="InterPro" id="IPR000835">
    <property type="entry name" value="HTH_MarR-typ"/>
</dbReference>
<evidence type="ECO:0000313" key="3">
    <source>
        <dbReference type="Proteomes" id="UP000612282"/>
    </source>
</evidence>
<dbReference type="PROSITE" id="PS50995">
    <property type="entry name" value="HTH_MARR_2"/>
    <property type="match status" value="1"/>
</dbReference>
<protein>
    <recommendedName>
        <fullName evidence="1">HTH marR-type domain-containing protein</fullName>
    </recommendedName>
</protein>
<name>A0ABQ3XK37_9ACTN</name>
<dbReference type="InterPro" id="IPR036390">
    <property type="entry name" value="WH_DNA-bd_sf"/>
</dbReference>
<dbReference type="Pfam" id="PF12802">
    <property type="entry name" value="MarR_2"/>
    <property type="match status" value="1"/>
</dbReference>
<gene>
    <name evidence="2" type="ORF">Aco03nite_072650</name>
</gene>
<accession>A0ABQ3XK37</accession>
<feature type="domain" description="HTH marR-type" evidence="1">
    <location>
        <begin position="1"/>
        <end position="81"/>
    </location>
</feature>